<dbReference type="Pfam" id="PF01555">
    <property type="entry name" value="N6_N4_Mtase"/>
    <property type="match status" value="1"/>
</dbReference>
<evidence type="ECO:0000259" key="8">
    <source>
        <dbReference type="Pfam" id="PF01555"/>
    </source>
</evidence>
<feature type="region of interest" description="Disordered" evidence="7">
    <location>
        <begin position="275"/>
        <end position="312"/>
    </location>
</feature>
<dbReference type="EC" id="2.1.1.72" evidence="2"/>
<evidence type="ECO:0000256" key="7">
    <source>
        <dbReference type="SAM" id="MobiDB-lite"/>
    </source>
</evidence>
<gene>
    <name evidence="9" type="ordered locus">COPRO5265_0611</name>
</gene>
<sequence>MKNEKVRSNGANNEVLGKLQNLLKQLFEIDASSDLDFGIYRILNFRRREINKFIEERLPQRVNEAFAHFAAHTEEEINRRMAELRRKIRENFGEQAVDANGTLKQEFRNTPLGQEYEQLSKQQADAVAVEDMKTRVYNDLYTFFSRYYEDGDFVPRYRYSIRGHKYAIPYNGEEIKLYWVNSGQYYTKTGTLFRDYTFVAGNTRIVFRLSEATEELGSNKATNDRFFVLDSEEPIVFETGPKGEDGKSRTVVVRFNYRELYEGDAWFQHIQGLSAKPSNASSNNESSGKVEEVESWEEENYDEDEGTQLGSGTARTTVRIKQDNLTPLLEEAIIDAVAKEDKMLADWLAEPVQRNAGPDRRQEGDQQQNRSLLGYHLRRFTSKNNRDYFIHKNLRAFLNDQLDYFIKAEVLDTSTLLEPNEVNKHLSRAGAVKELGTAIIDFLAQVEDFQKRLWEKKKFVIKTDYVITLNRLAQWTNPEFMKYVEEAVLGNQEQLSEWNTMLALNPETTRWTRKSLLRGGSANDSELWSAGVGSDALRPEMYKPLPLDTAYFDSEFKWRVLAEISKSVGLDDALDGLLVKSENFQALNTLLGKYKAKVQTIYIDPPFNKEQDADFLYNVKYKDSTWASMLENRLRLGREMLSERGSIFVRCDYNGNWIVRPLMNEIFGAENFRNEIVISRISKQDPKVKRFNTATDSLFFYSKTIGSPFNLLFKKLAKNKEERWHAMDSQGKGQPLYIFGYLLSPPNNRHWTYGQEKIKQMEREKTIRLKCKKCGYIHTSGIWKGCPECKNREDVKVEYLLAPTEVKQIDSNWTDVPGYSFVTDFATENSEILLKRVIESTSNRGDLVMDFFLGSGTTTAVAHKLGRKWIGVEMGEHFWTVVLPRMKKVLAYDKSGISKEQDVKETYNEKTAGGFFKYQILEQYEDVLDNLELSPNDNYLSLFQDEYLLKYFLTEESKNSPYLLQIEQLSKPFSYKLKVNLKEVGDPQELVIDLPETFNYLLGLNVKCMVMKTMGGDGEAVSEIGDAVATPLIGNKYLFVLGLEQESQQKVAVIWRDWHSKSWKKTDYDADKTFIVESLKEITGENLTLKTVYVNGQSTLTHSDVSGAVVMAIEPEFKRLMESTGVSLP</sequence>
<evidence type="ECO:0000256" key="6">
    <source>
        <dbReference type="ARBA" id="ARBA00047942"/>
    </source>
</evidence>
<dbReference type="GO" id="GO:0032259">
    <property type="term" value="P:methylation"/>
    <property type="evidence" value="ECO:0007669"/>
    <property type="project" value="UniProtKB-KW"/>
</dbReference>
<protein>
    <recommendedName>
        <fullName evidence="2">site-specific DNA-methyltransferase (adenine-specific)</fullName>
        <ecNumber evidence="2">2.1.1.72</ecNumber>
    </recommendedName>
</protein>
<dbReference type="HOGENOM" id="CLU_013151_0_0_9"/>
<evidence type="ECO:0000256" key="4">
    <source>
        <dbReference type="ARBA" id="ARBA00022679"/>
    </source>
</evidence>
<reference evidence="10" key="1">
    <citation type="submission" date="2008-08" db="EMBL/GenBank/DDBJ databases">
        <title>The complete genome sequence of Coprothermobacter proteolyticus strain ATCC 5245 / DSM 5265 / BT.</title>
        <authorList>
            <person name="Dodson R.J."/>
            <person name="Durkin A.S."/>
            <person name="Wu M."/>
            <person name="Eisen J."/>
            <person name="Sutton G."/>
        </authorList>
    </citation>
    <scope>NUCLEOTIDE SEQUENCE [LARGE SCALE GENOMIC DNA]</scope>
    <source>
        <strain evidence="10">ATCC 35245 / DSM 5265 / OCM 4 / BT</strain>
    </source>
</reference>
<dbReference type="InterPro" id="IPR029063">
    <property type="entry name" value="SAM-dependent_MTases_sf"/>
</dbReference>
<dbReference type="EMBL" id="CP001145">
    <property type="protein sequence ID" value="ACI17610.1"/>
    <property type="molecule type" value="Genomic_DNA"/>
</dbReference>
<evidence type="ECO:0000313" key="9">
    <source>
        <dbReference type="EMBL" id="ACI17610.1"/>
    </source>
</evidence>
<dbReference type="PROSITE" id="PS00092">
    <property type="entry name" value="N6_MTASE"/>
    <property type="match status" value="1"/>
</dbReference>
<proteinExistence type="inferred from homology"/>
<evidence type="ECO:0000256" key="5">
    <source>
        <dbReference type="ARBA" id="ARBA00022691"/>
    </source>
</evidence>
<dbReference type="PANTHER" id="PTHR13370:SF3">
    <property type="entry name" value="TRNA (GUANINE(10)-N2)-METHYLTRANSFERASE HOMOLOG"/>
    <property type="match status" value="1"/>
</dbReference>
<reference evidence="9 10" key="2">
    <citation type="journal article" date="2014" name="Genome Announc.">
        <title>Complete Genome Sequence of Coprothermobacter proteolyticus DSM 5265.</title>
        <authorList>
            <person name="Alexiev A."/>
            <person name="Coil D.A."/>
            <person name="Badger J.H."/>
            <person name="Enticknap J."/>
            <person name="Ward N."/>
            <person name="Robb F.T."/>
            <person name="Eisen J.A."/>
        </authorList>
    </citation>
    <scope>NUCLEOTIDE SEQUENCE [LARGE SCALE GENOMIC DNA]</scope>
    <source>
        <strain evidence="10">ATCC 35245 / DSM 5265 / OCM 4 / BT</strain>
    </source>
</reference>
<dbReference type="PRINTS" id="PR00506">
    <property type="entry name" value="D21N6MTFRASE"/>
</dbReference>
<dbReference type="REBASE" id="18900">
    <property type="entry name" value="M.Cpr5265ORF611P"/>
</dbReference>
<dbReference type="GO" id="GO:0009007">
    <property type="term" value="F:site-specific DNA-methyltransferase (adenine-specific) activity"/>
    <property type="evidence" value="ECO:0007669"/>
    <property type="project" value="UniProtKB-EC"/>
</dbReference>
<dbReference type="AlphaFoldDB" id="B5Y869"/>
<comment type="catalytic activity">
    <reaction evidence="6">
        <text>a 2'-deoxyadenosine in DNA + S-adenosyl-L-methionine = an N(6)-methyl-2'-deoxyadenosine in DNA + S-adenosyl-L-homocysteine + H(+)</text>
        <dbReference type="Rhea" id="RHEA:15197"/>
        <dbReference type="Rhea" id="RHEA-COMP:12418"/>
        <dbReference type="Rhea" id="RHEA-COMP:12419"/>
        <dbReference type="ChEBI" id="CHEBI:15378"/>
        <dbReference type="ChEBI" id="CHEBI:57856"/>
        <dbReference type="ChEBI" id="CHEBI:59789"/>
        <dbReference type="ChEBI" id="CHEBI:90615"/>
        <dbReference type="ChEBI" id="CHEBI:90616"/>
        <dbReference type="EC" id="2.1.1.72"/>
    </reaction>
</comment>
<dbReference type="GO" id="GO:0005737">
    <property type="term" value="C:cytoplasm"/>
    <property type="evidence" value="ECO:0007669"/>
    <property type="project" value="TreeGrafter"/>
</dbReference>
<dbReference type="KEGG" id="cpo:COPRO5265_0611"/>
<evidence type="ECO:0000313" key="10">
    <source>
        <dbReference type="Proteomes" id="UP000001732"/>
    </source>
</evidence>
<evidence type="ECO:0000256" key="2">
    <source>
        <dbReference type="ARBA" id="ARBA00011900"/>
    </source>
</evidence>
<evidence type="ECO:0000256" key="1">
    <source>
        <dbReference type="ARBA" id="ARBA00006594"/>
    </source>
</evidence>
<dbReference type="Gene3D" id="3.40.50.150">
    <property type="entry name" value="Vaccinia Virus protein VP39"/>
    <property type="match status" value="1"/>
</dbReference>
<keyword evidence="4" id="KW-0808">Transferase</keyword>
<dbReference type="InterPro" id="IPR002941">
    <property type="entry name" value="DNA_methylase_N4/N6"/>
</dbReference>
<keyword evidence="10" id="KW-1185">Reference proteome</keyword>
<dbReference type="SUPFAM" id="SSF53335">
    <property type="entry name" value="S-adenosyl-L-methionine-dependent methyltransferases"/>
    <property type="match status" value="1"/>
</dbReference>
<dbReference type="Proteomes" id="UP000001732">
    <property type="component" value="Chromosome"/>
</dbReference>
<evidence type="ECO:0000256" key="3">
    <source>
        <dbReference type="ARBA" id="ARBA00022603"/>
    </source>
</evidence>
<dbReference type="GO" id="GO:0008170">
    <property type="term" value="F:N-methyltransferase activity"/>
    <property type="evidence" value="ECO:0007669"/>
    <property type="project" value="InterPro"/>
</dbReference>
<dbReference type="STRING" id="309798.COPRO5265_0611"/>
<comment type="similarity">
    <text evidence="1">Belongs to the N(4)/N(6)-methyltransferase family.</text>
</comment>
<dbReference type="eggNOG" id="COG2189">
    <property type="taxonomic scope" value="Bacteria"/>
</dbReference>
<keyword evidence="5" id="KW-0949">S-adenosyl-L-methionine</keyword>
<accession>B5Y869</accession>
<name>B5Y869_COPPD</name>
<feature type="compositionally biased region" description="Acidic residues" evidence="7">
    <location>
        <begin position="293"/>
        <end position="306"/>
    </location>
</feature>
<keyword evidence="3 9" id="KW-0489">Methyltransferase</keyword>
<dbReference type="InterPro" id="IPR002052">
    <property type="entry name" value="DNA_methylase_N6_adenine_CS"/>
</dbReference>
<dbReference type="PANTHER" id="PTHR13370">
    <property type="entry name" value="RNA METHYLASE-RELATED"/>
    <property type="match status" value="1"/>
</dbReference>
<dbReference type="GO" id="GO:0003677">
    <property type="term" value="F:DNA binding"/>
    <property type="evidence" value="ECO:0007669"/>
    <property type="project" value="InterPro"/>
</dbReference>
<feature type="domain" description="DNA methylase N-4/N-6" evidence="8">
    <location>
        <begin position="598"/>
        <end position="879"/>
    </location>
</feature>
<dbReference type="RefSeq" id="WP_012544262.1">
    <property type="nucleotide sequence ID" value="NC_011295.1"/>
</dbReference>
<organism evidence="9 10">
    <name type="scientific">Coprothermobacter proteolyticus (strain ATCC 35245 / DSM 5265 / OCM 4 / BT)</name>
    <dbReference type="NCBI Taxonomy" id="309798"/>
    <lineage>
        <taxon>Bacteria</taxon>
        <taxon>Pseudomonadati</taxon>
        <taxon>Coprothermobacterota</taxon>
        <taxon>Coprothermobacteria</taxon>
        <taxon>Coprothermobacterales</taxon>
        <taxon>Coprothermobacteraceae</taxon>
        <taxon>Coprothermobacter</taxon>
    </lineage>
</organism>
<dbReference type="InterPro" id="IPR002295">
    <property type="entry name" value="N4/N6-MTase_EcoPI_Mod-like"/>
</dbReference>